<proteinExistence type="predicted"/>
<reference evidence="2" key="1">
    <citation type="submission" date="2023-09" db="EMBL/GenBank/DDBJ databases">
        <title>30 novel species of actinomycetes from the DSMZ collection.</title>
        <authorList>
            <person name="Nouioui I."/>
        </authorList>
    </citation>
    <scope>NUCLEOTIDE SEQUENCE</scope>
    <source>
        <strain evidence="2">DSM 115977</strain>
    </source>
</reference>
<keyword evidence="1" id="KW-1133">Transmembrane helix</keyword>
<sequence length="156" mass="15842">MPHNRIRSRHQPFEIAIMATAPVCGVLLIVLDVRPQSVEMAMPGPIQAGWESGLIVAGVAGLLGVLWPGRLSTGLGIELASVLVLGTITGMYAVALAVVAGAQGVAAMSFVVAVAAGSGWRAVQIALDLRRLTRAGQATQFAGVAVGGTFSARGGT</sequence>
<gene>
    <name evidence="2" type="ORF">RM555_19445</name>
</gene>
<organism evidence="2 3">
    <name type="scientific">Micromonospora reichwaldensis</name>
    <dbReference type="NCBI Taxonomy" id="3075516"/>
    <lineage>
        <taxon>Bacteria</taxon>
        <taxon>Bacillati</taxon>
        <taxon>Actinomycetota</taxon>
        <taxon>Actinomycetes</taxon>
        <taxon>Micromonosporales</taxon>
        <taxon>Micromonosporaceae</taxon>
        <taxon>Micromonospora</taxon>
    </lineage>
</organism>
<keyword evidence="1" id="KW-0812">Transmembrane</keyword>
<protein>
    <submittedName>
        <fullName evidence="2">Uncharacterized protein</fullName>
    </submittedName>
</protein>
<feature type="transmembrane region" description="Helical" evidence="1">
    <location>
        <begin position="79"/>
        <end position="99"/>
    </location>
</feature>
<keyword evidence="3" id="KW-1185">Reference proteome</keyword>
<comment type="caution">
    <text evidence="2">The sequence shown here is derived from an EMBL/GenBank/DDBJ whole genome shotgun (WGS) entry which is preliminary data.</text>
</comment>
<feature type="transmembrane region" description="Helical" evidence="1">
    <location>
        <begin position="105"/>
        <end position="123"/>
    </location>
</feature>
<accession>A0ABU2WZ07</accession>
<evidence type="ECO:0000313" key="3">
    <source>
        <dbReference type="Proteomes" id="UP001180973"/>
    </source>
</evidence>
<feature type="transmembrane region" description="Helical" evidence="1">
    <location>
        <begin position="12"/>
        <end position="30"/>
    </location>
</feature>
<feature type="transmembrane region" description="Helical" evidence="1">
    <location>
        <begin position="50"/>
        <end position="67"/>
    </location>
</feature>
<name>A0ABU2WZ07_9ACTN</name>
<keyword evidence="1" id="KW-0472">Membrane</keyword>
<dbReference type="EMBL" id="JAVRFL010000022">
    <property type="protein sequence ID" value="MDT0531165.1"/>
    <property type="molecule type" value="Genomic_DNA"/>
</dbReference>
<dbReference type="Proteomes" id="UP001180973">
    <property type="component" value="Unassembled WGS sequence"/>
</dbReference>
<dbReference type="RefSeq" id="WP_311413082.1">
    <property type="nucleotide sequence ID" value="NZ_JAVRFL010000022.1"/>
</dbReference>
<evidence type="ECO:0000256" key="1">
    <source>
        <dbReference type="SAM" id="Phobius"/>
    </source>
</evidence>
<evidence type="ECO:0000313" key="2">
    <source>
        <dbReference type="EMBL" id="MDT0531165.1"/>
    </source>
</evidence>